<dbReference type="Proteomes" id="UP000694568">
    <property type="component" value="Unplaced"/>
</dbReference>
<name>A0A8D0A712_SANLU</name>
<accession>A0A8D0A712</accession>
<dbReference type="Ensembl" id="ENSSLUT00000053477.1">
    <property type="protein sequence ID" value="ENSSLUP00000051948.1"/>
    <property type="gene ID" value="ENSSLUG00000022583.1"/>
</dbReference>
<dbReference type="AlphaFoldDB" id="A0A8D0A712"/>
<protein>
    <submittedName>
        <fullName evidence="1">Uncharacterized protein</fullName>
    </submittedName>
</protein>
<evidence type="ECO:0000313" key="1">
    <source>
        <dbReference type="Ensembl" id="ENSSLUP00000051948.1"/>
    </source>
</evidence>
<proteinExistence type="predicted"/>
<keyword evidence="2" id="KW-1185">Reference proteome</keyword>
<organism evidence="1 2">
    <name type="scientific">Sander lucioperca</name>
    <name type="common">Pike-perch</name>
    <name type="synonym">Perca lucioperca</name>
    <dbReference type="NCBI Taxonomy" id="283035"/>
    <lineage>
        <taxon>Eukaryota</taxon>
        <taxon>Metazoa</taxon>
        <taxon>Chordata</taxon>
        <taxon>Craniata</taxon>
        <taxon>Vertebrata</taxon>
        <taxon>Euteleostomi</taxon>
        <taxon>Actinopterygii</taxon>
        <taxon>Neopterygii</taxon>
        <taxon>Teleostei</taxon>
        <taxon>Neoteleostei</taxon>
        <taxon>Acanthomorphata</taxon>
        <taxon>Eupercaria</taxon>
        <taxon>Perciformes</taxon>
        <taxon>Percoidei</taxon>
        <taxon>Percidae</taxon>
        <taxon>Luciopercinae</taxon>
        <taxon>Sander</taxon>
    </lineage>
</organism>
<evidence type="ECO:0000313" key="2">
    <source>
        <dbReference type="Proteomes" id="UP000694568"/>
    </source>
</evidence>
<reference evidence="1" key="1">
    <citation type="submission" date="2025-08" db="UniProtKB">
        <authorList>
            <consortium name="Ensembl"/>
        </authorList>
    </citation>
    <scope>IDENTIFICATION</scope>
</reference>
<reference evidence="1" key="2">
    <citation type="submission" date="2025-09" db="UniProtKB">
        <authorList>
            <consortium name="Ensembl"/>
        </authorList>
    </citation>
    <scope>IDENTIFICATION</scope>
</reference>
<sequence length="50" mass="6088">MHMFSHLTLMKLCFTSIIHFTYFLIRICQNTQSWTQAQQTSVLVPFHFFY</sequence>